<evidence type="ECO:0000313" key="2">
    <source>
        <dbReference type="Proteomes" id="UP001430953"/>
    </source>
</evidence>
<comment type="caution">
    <text evidence="1">The sequence shown here is derived from an EMBL/GenBank/DDBJ whole genome shotgun (WGS) entry which is preliminary data.</text>
</comment>
<dbReference type="EMBL" id="JADYXP020000013">
    <property type="protein sequence ID" value="KAL0111871.1"/>
    <property type="molecule type" value="Genomic_DNA"/>
</dbReference>
<keyword evidence="2" id="KW-1185">Reference proteome</keyword>
<name>A0AAW2FBI8_9HYME</name>
<dbReference type="AlphaFoldDB" id="A0AAW2FBI8"/>
<dbReference type="Proteomes" id="UP001430953">
    <property type="component" value="Unassembled WGS sequence"/>
</dbReference>
<accession>A0AAW2FBI8</accession>
<gene>
    <name evidence="1" type="ORF">PUN28_013223</name>
</gene>
<proteinExistence type="predicted"/>
<sequence length="123" mass="14153">MPNLETLPARETRELRRAFIQNINYDSLTLSRESRLFMRYYYTTSFFILLMGKVGTNVLDAGPPFPSSPFSPNADSSGPYMHLAYICTRCQYYSKLKEEDPSSVRTIKLMWNLCEHGIPIVGD</sequence>
<organism evidence="1 2">
    <name type="scientific">Cardiocondyla obscurior</name>
    <dbReference type="NCBI Taxonomy" id="286306"/>
    <lineage>
        <taxon>Eukaryota</taxon>
        <taxon>Metazoa</taxon>
        <taxon>Ecdysozoa</taxon>
        <taxon>Arthropoda</taxon>
        <taxon>Hexapoda</taxon>
        <taxon>Insecta</taxon>
        <taxon>Pterygota</taxon>
        <taxon>Neoptera</taxon>
        <taxon>Endopterygota</taxon>
        <taxon>Hymenoptera</taxon>
        <taxon>Apocrita</taxon>
        <taxon>Aculeata</taxon>
        <taxon>Formicoidea</taxon>
        <taxon>Formicidae</taxon>
        <taxon>Myrmicinae</taxon>
        <taxon>Cardiocondyla</taxon>
    </lineage>
</organism>
<reference evidence="1 2" key="1">
    <citation type="submission" date="2023-03" db="EMBL/GenBank/DDBJ databases">
        <title>High recombination rates correlate with genetic variation in Cardiocondyla obscurior ants.</title>
        <authorList>
            <person name="Errbii M."/>
        </authorList>
    </citation>
    <scope>NUCLEOTIDE SEQUENCE [LARGE SCALE GENOMIC DNA]</scope>
    <source>
        <strain evidence="1">Alpha-2009</strain>
        <tissue evidence="1">Whole body</tissue>
    </source>
</reference>
<protein>
    <submittedName>
        <fullName evidence="1">Uncharacterized protein</fullName>
    </submittedName>
</protein>
<evidence type="ECO:0000313" key="1">
    <source>
        <dbReference type="EMBL" id="KAL0111871.1"/>
    </source>
</evidence>